<evidence type="ECO:0000256" key="7">
    <source>
        <dbReference type="HAMAP-Rule" id="MF_01008"/>
    </source>
</evidence>
<evidence type="ECO:0000256" key="5">
    <source>
        <dbReference type="ARBA" id="ARBA00023125"/>
    </source>
</evidence>
<evidence type="ECO:0000256" key="6">
    <source>
        <dbReference type="ARBA" id="ARBA00023163"/>
    </source>
</evidence>
<feature type="domain" description="SpoVT-AbrB" evidence="8">
    <location>
        <begin position="82"/>
        <end position="127"/>
    </location>
</feature>
<dbReference type="PANTHER" id="PTHR34701">
    <property type="entry name" value="TRANSCRIPTIONAL REGULATOR MRAZ"/>
    <property type="match status" value="1"/>
</dbReference>
<dbReference type="GO" id="GO:0003700">
    <property type="term" value="F:DNA-binding transcription factor activity"/>
    <property type="evidence" value="ECO:0007669"/>
    <property type="project" value="UniProtKB-UniRule"/>
</dbReference>
<keyword evidence="4 7" id="KW-0805">Transcription regulation</keyword>
<dbReference type="Proteomes" id="UP000242687">
    <property type="component" value="Unassembled WGS sequence"/>
</dbReference>
<dbReference type="GO" id="GO:0000976">
    <property type="term" value="F:transcription cis-regulatory region binding"/>
    <property type="evidence" value="ECO:0007669"/>
    <property type="project" value="TreeGrafter"/>
</dbReference>
<evidence type="ECO:0000256" key="1">
    <source>
        <dbReference type="ARBA" id="ARBA00013860"/>
    </source>
</evidence>
<dbReference type="NCBIfam" id="TIGR00242">
    <property type="entry name" value="division/cell wall cluster transcriptional repressor MraZ"/>
    <property type="match status" value="1"/>
</dbReference>
<name>A0A2H9VPT1_9SPHI</name>
<dbReference type="SUPFAM" id="SSF89447">
    <property type="entry name" value="AbrB/MazE/MraZ-like"/>
    <property type="match status" value="1"/>
</dbReference>
<comment type="subunit">
    <text evidence="7">Forms oligomers.</text>
</comment>
<proteinExistence type="inferred from homology"/>
<dbReference type="InterPro" id="IPR020603">
    <property type="entry name" value="MraZ_dom"/>
</dbReference>
<dbReference type="InterPro" id="IPR003444">
    <property type="entry name" value="MraZ"/>
</dbReference>
<dbReference type="Pfam" id="PF02381">
    <property type="entry name" value="MraZ"/>
    <property type="match status" value="2"/>
</dbReference>
<keyword evidence="10" id="KW-1185">Reference proteome</keyword>
<dbReference type="PANTHER" id="PTHR34701:SF1">
    <property type="entry name" value="TRANSCRIPTIONAL REGULATOR MRAZ"/>
    <property type="match status" value="1"/>
</dbReference>
<sequence length="157" mass="17824">MPNFLGEFDCKLDAKGRMMIPVGLKKQLPEAVAEGLVINRGFEKHLVIYTRKEWDTTVAELNELNQYEKKTREFIRYFMRGASELTLDAAGRVLLPKSLLEYAGIDVNGDVVLSCQLNKIEVWAKSAYDAELDDEPENFARLAEEVKGGAKVRRIDE</sequence>
<dbReference type="GO" id="GO:0005737">
    <property type="term" value="C:cytoplasm"/>
    <property type="evidence" value="ECO:0007669"/>
    <property type="project" value="UniProtKB-UniRule"/>
</dbReference>
<evidence type="ECO:0000313" key="9">
    <source>
        <dbReference type="EMBL" id="PJJ80343.1"/>
    </source>
</evidence>
<gene>
    <name evidence="7" type="primary">mraZ</name>
    <name evidence="9" type="ORF">CLV57_3493</name>
</gene>
<dbReference type="EMBL" id="PGFJ01000002">
    <property type="protein sequence ID" value="PJJ80343.1"/>
    <property type="molecule type" value="Genomic_DNA"/>
</dbReference>
<keyword evidence="5 7" id="KW-0238">DNA-binding</keyword>
<evidence type="ECO:0000256" key="4">
    <source>
        <dbReference type="ARBA" id="ARBA00023015"/>
    </source>
</evidence>
<keyword evidence="3" id="KW-0677">Repeat</keyword>
<dbReference type="CDD" id="cd16320">
    <property type="entry name" value="MraZ_N"/>
    <property type="match status" value="1"/>
</dbReference>
<organism evidence="9 10">
    <name type="scientific">Mucilaginibacter auburnensis</name>
    <dbReference type="NCBI Taxonomy" id="1457233"/>
    <lineage>
        <taxon>Bacteria</taxon>
        <taxon>Pseudomonadati</taxon>
        <taxon>Bacteroidota</taxon>
        <taxon>Sphingobacteriia</taxon>
        <taxon>Sphingobacteriales</taxon>
        <taxon>Sphingobacteriaceae</taxon>
        <taxon>Mucilaginibacter</taxon>
    </lineage>
</organism>
<keyword evidence="6 7" id="KW-0804">Transcription</keyword>
<dbReference type="GO" id="GO:2000143">
    <property type="term" value="P:negative regulation of DNA-templated transcription initiation"/>
    <property type="evidence" value="ECO:0007669"/>
    <property type="project" value="TreeGrafter"/>
</dbReference>
<evidence type="ECO:0000259" key="8">
    <source>
        <dbReference type="PROSITE" id="PS51740"/>
    </source>
</evidence>
<dbReference type="InterPro" id="IPR035644">
    <property type="entry name" value="MraZ_C"/>
</dbReference>
<reference evidence="9 10" key="1">
    <citation type="submission" date="2017-11" db="EMBL/GenBank/DDBJ databases">
        <title>Genomic Encyclopedia of Archaeal and Bacterial Type Strains, Phase II (KMG-II): From Individual Species to Whole Genera.</title>
        <authorList>
            <person name="Goeker M."/>
        </authorList>
    </citation>
    <scope>NUCLEOTIDE SEQUENCE [LARGE SCALE GENOMIC DNA]</scope>
    <source>
        <strain evidence="9 10">DSM 28175</strain>
    </source>
</reference>
<protein>
    <recommendedName>
        <fullName evidence="1 7">Transcriptional regulator MraZ</fullName>
    </recommendedName>
</protein>
<evidence type="ECO:0000313" key="10">
    <source>
        <dbReference type="Proteomes" id="UP000242687"/>
    </source>
</evidence>
<accession>A0A2H9VPT1</accession>
<dbReference type="HAMAP" id="MF_01008">
    <property type="entry name" value="MraZ"/>
    <property type="match status" value="1"/>
</dbReference>
<evidence type="ECO:0000256" key="2">
    <source>
        <dbReference type="ARBA" id="ARBA00022490"/>
    </source>
</evidence>
<dbReference type="CDD" id="cd16321">
    <property type="entry name" value="MraZ_C"/>
    <property type="match status" value="1"/>
</dbReference>
<comment type="caution">
    <text evidence="9">The sequence shown here is derived from an EMBL/GenBank/DDBJ whole genome shotgun (WGS) entry which is preliminary data.</text>
</comment>
<comment type="similarity">
    <text evidence="7">Belongs to the MraZ family.</text>
</comment>
<comment type="subcellular location">
    <subcellularLocation>
        <location evidence="7">Cytoplasm</location>
        <location evidence="7">Nucleoid</location>
    </subcellularLocation>
</comment>
<dbReference type="RefSeq" id="WP_100342631.1">
    <property type="nucleotide sequence ID" value="NZ_PGFJ01000002.1"/>
</dbReference>
<dbReference type="AlphaFoldDB" id="A0A2H9VPT1"/>
<dbReference type="Gene3D" id="3.40.1550.20">
    <property type="entry name" value="Transcriptional regulator MraZ domain"/>
    <property type="match status" value="1"/>
</dbReference>
<dbReference type="InterPro" id="IPR035642">
    <property type="entry name" value="MraZ_N"/>
</dbReference>
<dbReference type="InterPro" id="IPR007159">
    <property type="entry name" value="SpoVT-AbrB_dom"/>
</dbReference>
<dbReference type="PROSITE" id="PS51740">
    <property type="entry name" value="SPOVT_ABRB"/>
    <property type="match status" value="2"/>
</dbReference>
<dbReference type="OrthoDB" id="9807753at2"/>
<keyword evidence="2 7" id="KW-0963">Cytoplasm</keyword>
<feature type="domain" description="SpoVT-AbrB" evidence="8">
    <location>
        <begin position="7"/>
        <end position="53"/>
    </location>
</feature>
<dbReference type="InterPro" id="IPR038619">
    <property type="entry name" value="MraZ_sf"/>
</dbReference>
<evidence type="ECO:0000256" key="3">
    <source>
        <dbReference type="ARBA" id="ARBA00022737"/>
    </source>
</evidence>
<dbReference type="GO" id="GO:0009295">
    <property type="term" value="C:nucleoid"/>
    <property type="evidence" value="ECO:0007669"/>
    <property type="project" value="UniProtKB-SubCell"/>
</dbReference>
<dbReference type="InterPro" id="IPR037914">
    <property type="entry name" value="SpoVT-AbrB_sf"/>
</dbReference>